<organism evidence="1 2">
    <name type="scientific">Arctium lappa</name>
    <name type="common">Greater burdock</name>
    <name type="synonym">Lappa major</name>
    <dbReference type="NCBI Taxonomy" id="4217"/>
    <lineage>
        <taxon>Eukaryota</taxon>
        <taxon>Viridiplantae</taxon>
        <taxon>Streptophyta</taxon>
        <taxon>Embryophyta</taxon>
        <taxon>Tracheophyta</taxon>
        <taxon>Spermatophyta</taxon>
        <taxon>Magnoliopsida</taxon>
        <taxon>eudicotyledons</taxon>
        <taxon>Gunneridae</taxon>
        <taxon>Pentapetalae</taxon>
        <taxon>asterids</taxon>
        <taxon>campanulids</taxon>
        <taxon>Asterales</taxon>
        <taxon>Asteraceae</taxon>
        <taxon>Carduoideae</taxon>
        <taxon>Cardueae</taxon>
        <taxon>Arctiinae</taxon>
        <taxon>Arctium</taxon>
    </lineage>
</organism>
<comment type="caution">
    <text evidence="1">The sequence shown here is derived from an EMBL/GenBank/DDBJ whole genome shotgun (WGS) entry which is preliminary data.</text>
</comment>
<keyword evidence="2" id="KW-1185">Reference proteome</keyword>
<protein>
    <submittedName>
        <fullName evidence="1">Uncharacterized protein</fullName>
    </submittedName>
</protein>
<dbReference type="Proteomes" id="UP001055879">
    <property type="component" value="Linkage Group LG02"/>
</dbReference>
<sequence>MGHLPIAARDTRTWMLTVRCGPGLMRVSVPCGSQHLADLGTKRVSSASHVRLMLKPGSCHTRLMPHPTQGAIGSETKLRMRARVCTPHPFGAMVRFQKGARLH</sequence>
<dbReference type="EMBL" id="CM042048">
    <property type="protein sequence ID" value="KAI3757584.1"/>
    <property type="molecule type" value="Genomic_DNA"/>
</dbReference>
<evidence type="ECO:0000313" key="1">
    <source>
        <dbReference type="EMBL" id="KAI3757584.1"/>
    </source>
</evidence>
<accession>A0ACB9EF34</accession>
<reference evidence="2" key="1">
    <citation type="journal article" date="2022" name="Mol. Ecol. Resour.">
        <title>The genomes of chicory, endive, great burdock and yacon provide insights into Asteraceae palaeo-polyploidization history and plant inulin production.</title>
        <authorList>
            <person name="Fan W."/>
            <person name="Wang S."/>
            <person name="Wang H."/>
            <person name="Wang A."/>
            <person name="Jiang F."/>
            <person name="Liu H."/>
            <person name="Zhao H."/>
            <person name="Xu D."/>
            <person name="Zhang Y."/>
        </authorList>
    </citation>
    <scope>NUCLEOTIDE SEQUENCE [LARGE SCALE GENOMIC DNA]</scope>
    <source>
        <strain evidence="2">cv. Niubang</strain>
    </source>
</reference>
<proteinExistence type="predicted"/>
<evidence type="ECO:0000313" key="2">
    <source>
        <dbReference type="Proteomes" id="UP001055879"/>
    </source>
</evidence>
<name>A0ACB9EF34_ARCLA</name>
<gene>
    <name evidence="1" type="ORF">L6452_05125</name>
</gene>
<reference evidence="1 2" key="2">
    <citation type="journal article" date="2022" name="Mol. Ecol. Resour.">
        <title>The genomes of chicory, endive, great burdock and yacon provide insights into Asteraceae paleo-polyploidization history and plant inulin production.</title>
        <authorList>
            <person name="Fan W."/>
            <person name="Wang S."/>
            <person name="Wang H."/>
            <person name="Wang A."/>
            <person name="Jiang F."/>
            <person name="Liu H."/>
            <person name="Zhao H."/>
            <person name="Xu D."/>
            <person name="Zhang Y."/>
        </authorList>
    </citation>
    <scope>NUCLEOTIDE SEQUENCE [LARGE SCALE GENOMIC DNA]</scope>
    <source>
        <strain evidence="2">cv. Niubang</strain>
    </source>
</reference>